<feature type="compositionally biased region" description="Pro residues" evidence="1">
    <location>
        <begin position="31"/>
        <end position="40"/>
    </location>
</feature>
<dbReference type="Proteomes" id="UP000232455">
    <property type="component" value="Unassembled WGS sequence"/>
</dbReference>
<proteinExistence type="predicted"/>
<accession>A0ABX4Q1W5</accession>
<keyword evidence="3" id="KW-1185">Reference proteome</keyword>
<organism evidence="2 3">
    <name type="scientific">Pseudomonas baetica</name>
    <dbReference type="NCBI Taxonomy" id="674054"/>
    <lineage>
        <taxon>Bacteria</taxon>
        <taxon>Pseudomonadati</taxon>
        <taxon>Pseudomonadota</taxon>
        <taxon>Gammaproteobacteria</taxon>
        <taxon>Pseudomonadales</taxon>
        <taxon>Pseudomonadaceae</taxon>
        <taxon>Pseudomonas</taxon>
    </lineage>
</organism>
<gene>
    <name evidence="2" type="ORF">ATI02_3690</name>
</gene>
<reference evidence="2 3" key="1">
    <citation type="submission" date="2017-11" db="EMBL/GenBank/DDBJ databases">
        <title>Genome sequencing of a diverse group of Pseudomonas species.</title>
        <authorList>
            <person name="Loper J."/>
        </authorList>
    </citation>
    <scope>NUCLEOTIDE SEQUENCE [LARGE SCALE GENOMIC DNA]</scope>
    <source>
        <strain evidence="2 3">LMG 25716</strain>
    </source>
</reference>
<protein>
    <submittedName>
        <fullName evidence="2">Uncharacterized protein</fullName>
    </submittedName>
</protein>
<comment type="caution">
    <text evidence="2">The sequence shown here is derived from an EMBL/GenBank/DDBJ whole genome shotgun (WGS) entry which is preliminary data.</text>
</comment>
<evidence type="ECO:0000256" key="1">
    <source>
        <dbReference type="SAM" id="MobiDB-lite"/>
    </source>
</evidence>
<dbReference type="EMBL" id="PHHE01000001">
    <property type="protein sequence ID" value="PKA70765.1"/>
    <property type="molecule type" value="Genomic_DNA"/>
</dbReference>
<sequence>MSNSEENSDSPKPNLKENNPIVAKVRAPKPQSSPPPKKEK</sequence>
<evidence type="ECO:0000313" key="3">
    <source>
        <dbReference type="Proteomes" id="UP000232455"/>
    </source>
</evidence>
<feature type="region of interest" description="Disordered" evidence="1">
    <location>
        <begin position="1"/>
        <end position="40"/>
    </location>
</feature>
<evidence type="ECO:0000313" key="2">
    <source>
        <dbReference type="EMBL" id="PKA70765.1"/>
    </source>
</evidence>
<name>A0ABX4Q1W5_9PSED</name>